<evidence type="ECO:0000256" key="20">
    <source>
        <dbReference type="SAM" id="MobiDB-lite"/>
    </source>
</evidence>
<keyword evidence="10" id="KW-0013">ADP-ribosylation</keyword>
<feature type="non-terminal residue" evidence="25">
    <location>
        <position position="1"/>
    </location>
</feature>
<keyword evidence="3" id="KW-0158">Chromosome</keyword>
<dbReference type="GO" id="GO:0005654">
    <property type="term" value="C:nucleoplasm"/>
    <property type="evidence" value="ECO:0007669"/>
    <property type="project" value="UniProtKB-ARBA"/>
</dbReference>
<dbReference type="InterPro" id="IPR004170">
    <property type="entry name" value="WWE_dom"/>
</dbReference>
<keyword evidence="11" id="KW-0007">Acetylation</keyword>
<keyword evidence="9" id="KW-0227">DNA damage</keyword>
<keyword evidence="5" id="KW-0597">Phosphoprotein</keyword>
<dbReference type="EMBL" id="JW866544">
    <property type="protein sequence ID" value="AFO99061.1"/>
    <property type="molecule type" value="mRNA"/>
</dbReference>
<dbReference type="GO" id="GO:0008270">
    <property type="term" value="F:zinc ion binding"/>
    <property type="evidence" value="ECO:0007669"/>
    <property type="project" value="InterPro"/>
</dbReference>
<dbReference type="GO" id="GO:0005694">
    <property type="term" value="C:chromosome"/>
    <property type="evidence" value="ECO:0007669"/>
    <property type="project" value="UniProtKB-SubCell"/>
</dbReference>
<protein>
    <recommendedName>
        <fullName evidence="19">Poly [ADP-ribose] polymerase</fullName>
        <shortName evidence="19">PARP</shortName>
        <ecNumber evidence="19">2.4.2.-</ecNumber>
    </recommendedName>
</protein>
<evidence type="ECO:0000256" key="13">
    <source>
        <dbReference type="ARBA" id="ARBA00023125"/>
    </source>
</evidence>
<dbReference type="InterPro" id="IPR037197">
    <property type="entry name" value="WWE_dom_sf"/>
</dbReference>
<dbReference type="GO" id="GO:0070212">
    <property type="term" value="P:protein poly-ADP-ribosylation"/>
    <property type="evidence" value="ECO:0007669"/>
    <property type="project" value="TreeGrafter"/>
</dbReference>
<comment type="subcellular location">
    <subcellularLocation>
        <location evidence="2">Chromosome</location>
    </subcellularLocation>
    <subcellularLocation>
        <location evidence="1">Nucleus</location>
    </subcellularLocation>
</comment>
<evidence type="ECO:0000259" key="22">
    <source>
        <dbReference type="PROSITE" id="PS51059"/>
    </source>
</evidence>
<keyword evidence="4" id="KW-0021">Allosteric enzyme</keyword>
<keyword evidence="7 19" id="KW-0808">Transferase</keyword>
<feature type="domain" description="PARP catalytic" evidence="22">
    <location>
        <begin position="455"/>
        <end position="682"/>
    </location>
</feature>
<evidence type="ECO:0000256" key="3">
    <source>
        <dbReference type="ARBA" id="ARBA00022454"/>
    </source>
</evidence>
<dbReference type="Pfam" id="PF02877">
    <property type="entry name" value="PARP_reg"/>
    <property type="match status" value="1"/>
</dbReference>
<name>V9KKP7_CALMI</name>
<dbReference type="CDD" id="cd01437">
    <property type="entry name" value="parp_like"/>
    <property type="match status" value="1"/>
</dbReference>
<evidence type="ECO:0000256" key="16">
    <source>
        <dbReference type="ARBA" id="ARBA00024347"/>
    </source>
</evidence>
<evidence type="ECO:0000256" key="10">
    <source>
        <dbReference type="ARBA" id="ARBA00022765"/>
    </source>
</evidence>
<feature type="compositionally biased region" description="Basic and acidic residues" evidence="20">
    <location>
        <begin position="151"/>
        <end position="175"/>
    </location>
</feature>
<dbReference type="Pfam" id="PF02825">
    <property type="entry name" value="WWE"/>
    <property type="match status" value="1"/>
</dbReference>
<comment type="catalytic activity">
    <reaction evidence="17">
        <text>NAD(+) + (ADP-D-ribosyl)n-acceptor = nicotinamide + (ADP-D-ribosyl)n+1-acceptor + H(+).</text>
        <dbReference type="EC" id="2.4.2.30"/>
    </reaction>
</comment>
<dbReference type="PANTHER" id="PTHR10459:SF60">
    <property type="entry name" value="POLY [ADP-RIBOSE] POLYMERASE 2"/>
    <property type="match status" value="1"/>
</dbReference>
<dbReference type="Gene3D" id="3.90.228.10">
    <property type="match status" value="1"/>
</dbReference>
<dbReference type="GO" id="GO:0006302">
    <property type="term" value="P:double-strand break repair"/>
    <property type="evidence" value="ECO:0007669"/>
    <property type="project" value="TreeGrafter"/>
</dbReference>
<dbReference type="InterPro" id="IPR012317">
    <property type="entry name" value="Poly(ADP-ribose)pol_cat_dom"/>
</dbReference>
<evidence type="ECO:0000256" key="14">
    <source>
        <dbReference type="ARBA" id="ARBA00023204"/>
    </source>
</evidence>
<dbReference type="GO" id="GO:0003950">
    <property type="term" value="F:NAD+ poly-ADP-ribosyltransferase activity"/>
    <property type="evidence" value="ECO:0007669"/>
    <property type="project" value="UniProtKB-UniRule"/>
</dbReference>
<dbReference type="SMART" id="SM00773">
    <property type="entry name" value="WGR"/>
    <property type="match status" value="1"/>
</dbReference>
<dbReference type="Gene3D" id="2.20.140.10">
    <property type="entry name" value="WGR domain"/>
    <property type="match status" value="1"/>
</dbReference>
<reference evidence="25" key="1">
    <citation type="journal article" date="2014" name="Nature">
        <title>Elephant shark genome provides unique insights into gnathostome evolution.</title>
        <authorList>
            <consortium name="International Elephant Shark Genome Sequencing Consortium"/>
            <person name="Venkatesh B."/>
            <person name="Lee A.P."/>
            <person name="Ravi V."/>
            <person name="Maurya A.K."/>
            <person name="Lian M.M."/>
            <person name="Swann J.B."/>
            <person name="Ohta Y."/>
            <person name="Flajnik M.F."/>
            <person name="Sutoh Y."/>
            <person name="Kasahara M."/>
            <person name="Hoon S."/>
            <person name="Gangu V."/>
            <person name="Roy S.W."/>
            <person name="Irimia M."/>
            <person name="Korzh V."/>
            <person name="Kondrychyn I."/>
            <person name="Lim Z.W."/>
            <person name="Tay B.H."/>
            <person name="Tohari S."/>
            <person name="Kong K.W."/>
            <person name="Ho S."/>
            <person name="Lorente-Galdos B."/>
            <person name="Quilez J."/>
            <person name="Marques-Bonet T."/>
            <person name="Raney B.J."/>
            <person name="Ingham P.W."/>
            <person name="Tay A."/>
            <person name="Hillier L.W."/>
            <person name="Minx P."/>
            <person name="Boehm T."/>
            <person name="Wilson R.K."/>
            <person name="Brenner S."/>
            <person name="Warren W.C."/>
        </authorList>
    </citation>
    <scope>NUCLEOTIDE SEQUENCE</scope>
    <source>
        <tissue evidence="25">Intestine</tissue>
    </source>
</reference>
<dbReference type="Pfam" id="PF00644">
    <property type="entry name" value="PARP"/>
    <property type="match status" value="1"/>
</dbReference>
<keyword evidence="15" id="KW-0539">Nucleus</keyword>
<evidence type="ECO:0000256" key="7">
    <source>
        <dbReference type="ARBA" id="ARBA00022679"/>
    </source>
</evidence>
<evidence type="ECO:0000259" key="21">
    <source>
        <dbReference type="PROSITE" id="PS50918"/>
    </source>
</evidence>
<evidence type="ECO:0000259" key="24">
    <source>
        <dbReference type="PROSITE" id="PS51977"/>
    </source>
</evidence>
<evidence type="ECO:0000256" key="4">
    <source>
        <dbReference type="ARBA" id="ARBA00022533"/>
    </source>
</evidence>
<sequence length="682" mass="76614">LVDLASMTQKDLQTGNVTRVRSAVREGEDYYVWQWQDDTGAWQPYTAGTTLLLERARREGGGSVSVRLGRTPYLLDLSTMRQVNSHSKYQRPLNRRLSDALETPDTLSDCPSASDGVCEPESVLGEEEAGAGKRSRTSSRRGKRATAGQKSETEEGRKETEARRREAEAGSSGESRDVVKTVIVRGKAAVDTECKAQIGKAHVYSAGSEVFDAVLNQTNLQFNNNKFYIIQLLQENSAGCFSVWMRWGRVGKVGQSSLVPCGNDLNKAKSIFEKKFLDKTKNEWSERGNFEKVEGKYDMVKLDYSLGDGKGDEEQGRGKVAGDQERVTPDCRLDRRVQELLQLICDLQAMEETVLEMKYDIKKAPLGKLTGEQVKMGYVSLKRIEDCLNRKATGRQLVEACNEFYTRIPHDFGLKTPPLIRTKKELQEKVTLLEALSDIEIAIKLVTRVSDTEEHPLDTRYHSLHCDLQPLQHSSDTFQVIKRYLSTTHAPTHSDYSMELLEVFQVEREGEKESFCFDLDNRLLLWHGSRLSNWAGILKQGLRIAPPEAPVTGYMFGKGIYFADMSSKSANYCFTTREKSVGLVLLCEVALGDSNRLLEADYRADQLPPGKHSTIGLGRVAPNLESGVCLDGAVVPAGPGTETGVRNSNRYTLNYNEYIVYNADQVRMKYLLKIHFKYDSLW</sequence>
<keyword evidence="12 19" id="KW-0520">NAD</keyword>
<dbReference type="InterPro" id="IPR004102">
    <property type="entry name" value="Poly(ADP-ribose)pol_reg_dom"/>
</dbReference>
<evidence type="ECO:0000256" key="9">
    <source>
        <dbReference type="ARBA" id="ARBA00022763"/>
    </source>
</evidence>
<dbReference type="InterPro" id="IPR036930">
    <property type="entry name" value="WGR_dom_sf"/>
</dbReference>
<dbReference type="PROSITE" id="PS51059">
    <property type="entry name" value="PARP_CATALYTIC"/>
    <property type="match status" value="1"/>
</dbReference>
<evidence type="ECO:0000256" key="19">
    <source>
        <dbReference type="RuleBase" id="RU362114"/>
    </source>
</evidence>
<evidence type="ECO:0000256" key="1">
    <source>
        <dbReference type="ARBA" id="ARBA00004123"/>
    </source>
</evidence>
<dbReference type="GO" id="GO:1990404">
    <property type="term" value="F:NAD+-protein mono-ADP-ribosyltransferase activity"/>
    <property type="evidence" value="ECO:0007669"/>
    <property type="project" value="TreeGrafter"/>
</dbReference>
<dbReference type="InterPro" id="IPR018123">
    <property type="entry name" value="WWE-dom_subgr"/>
</dbReference>
<dbReference type="GO" id="GO:0016779">
    <property type="term" value="F:nucleotidyltransferase activity"/>
    <property type="evidence" value="ECO:0007669"/>
    <property type="project" value="UniProtKB-KW"/>
</dbReference>
<feature type="domain" description="WWE" evidence="21">
    <location>
        <begin position="19"/>
        <end position="95"/>
    </location>
</feature>
<dbReference type="InterPro" id="IPR050800">
    <property type="entry name" value="ARTD/PARP"/>
</dbReference>
<dbReference type="Gene3D" id="3.30.720.50">
    <property type="match status" value="1"/>
</dbReference>
<dbReference type="FunFam" id="3.90.228.10:FF:000002">
    <property type="entry name" value="Poly [ADP-ribose] polymerase"/>
    <property type="match status" value="1"/>
</dbReference>
<proteinExistence type="evidence at transcript level"/>
<evidence type="ECO:0000256" key="2">
    <source>
        <dbReference type="ARBA" id="ARBA00004286"/>
    </source>
</evidence>
<dbReference type="PROSITE" id="PS50918">
    <property type="entry name" value="WWE"/>
    <property type="match status" value="1"/>
</dbReference>
<dbReference type="GO" id="GO:0005730">
    <property type="term" value="C:nucleolus"/>
    <property type="evidence" value="ECO:0007669"/>
    <property type="project" value="UniProtKB-ARBA"/>
</dbReference>
<dbReference type="SUPFAM" id="SSF142921">
    <property type="entry name" value="WGR domain-like"/>
    <property type="match status" value="1"/>
</dbReference>
<evidence type="ECO:0000256" key="17">
    <source>
        <dbReference type="ARBA" id="ARBA00033987"/>
    </source>
</evidence>
<evidence type="ECO:0000256" key="12">
    <source>
        <dbReference type="ARBA" id="ARBA00023027"/>
    </source>
</evidence>
<dbReference type="FunFam" id="1.20.142.10:FF:000003">
    <property type="entry name" value="Poly [ADP-ribose] polymerase"/>
    <property type="match status" value="1"/>
</dbReference>
<dbReference type="AlphaFoldDB" id="V9KKP7"/>
<feature type="region of interest" description="Disordered" evidence="20">
    <location>
        <begin position="83"/>
        <end position="175"/>
    </location>
</feature>
<keyword evidence="8" id="KW-0548">Nucleotidyltransferase</keyword>
<dbReference type="EC" id="2.4.2.-" evidence="19"/>
<evidence type="ECO:0000256" key="5">
    <source>
        <dbReference type="ARBA" id="ARBA00022553"/>
    </source>
</evidence>
<dbReference type="Gene3D" id="1.20.142.10">
    <property type="entry name" value="Poly(ADP-ribose) polymerase, regulatory domain"/>
    <property type="match status" value="1"/>
</dbReference>
<dbReference type="Pfam" id="PF05406">
    <property type="entry name" value="WGR"/>
    <property type="match status" value="1"/>
</dbReference>
<dbReference type="PROSITE" id="PS51977">
    <property type="entry name" value="WGR"/>
    <property type="match status" value="1"/>
</dbReference>
<evidence type="ECO:0000256" key="18">
    <source>
        <dbReference type="ARBA" id="ARBA00064631"/>
    </source>
</evidence>
<feature type="compositionally biased region" description="Basic residues" evidence="20">
    <location>
        <begin position="133"/>
        <end position="144"/>
    </location>
</feature>
<dbReference type="PROSITE" id="PS51060">
    <property type="entry name" value="PARP_ALPHA_HD"/>
    <property type="match status" value="1"/>
</dbReference>
<keyword evidence="14" id="KW-0234">DNA repair</keyword>
<dbReference type="InterPro" id="IPR008893">
    <property type="entry name" value="WGR_domain"/>
</dbReference>
<evidence type="ECO:0000256" key="15">
    <source>
        <dbReference type="ARBA" id="ARBA00023242"/>
    </source>
</evidence>
<dbReference type="InterPro" id="IPR036616">
    <property type="entry name" value="Poly(ADP-ribose)pol_reg_dom_sf"/>
</dbReference>
<keyword evidence="6 19" id="KW-0328">Glycosyltransferase</keyword>
<dbReference type="SMART" id="SM00678">
    <property type="entry name" value="WWE"/>
    <property type="match status" value="1"/>
</dbReference>
<feature type="domain" description="PARP alpha-helical" evidence="23">
    <location>
        <begin position="330"/>
        <end position="447"/>
    </location>
</feature>
<organism evidence="25">
    <name type="scientific">Callorhinchus milii</name>
    <name type="common">Ghost shark</name>
    <dbReference type="NCBI Taxonomy" id="7868"/>
    <lineage>
        <taxon>Eukaryota</taxon>
        <taxon>Metazoa</taxon>
        <taxon>Chordata</taxon>
        <taxon>Craniata</taxon>
        <taxon>Vertebrata</taxon>
        <taxon>Chondrichthyes</taxon>
        <taxon>Holocephali</taxon>
        <taxon>Chimaeriformes</taxon>
        <taxon>Callorhinchidae</taxon>
        <taxon>Callorhinchus</taxon>
    </lineage>
</organism>
<evidence type="ECO:0000256" key="11">
    <source>
        <dbReference type="ARBA" id="ARBA00022990"/>
    </source>
</evidence>
<dbReference type="PANTHER" id="PTHR10459">
    <property type="entry name" value="DNA LIGASE"/>
    <property type="match status" value="1"/>
</dbReference>
<evidence type="ECO:0000256" key="8">
    <source>
        <dbReference type="ARBA" id="ARBA00022695"/>
    </source>
</evidence>
<comment type="similarity">
    <text evidence="16">Belongs to the ARTD/PARP family.</text>
</comment>
<dbReference type="CDD" id="cd08003">
    <property type="entry name" value="WGR_PARP2_like"/>
    <property type="match status" value="1"/>
</dbReference>
<dbReference type="SUPFAM" id="SSF47587">
    <property type="entry name" value="Domain of poly(ADP-ribose) polymerase"/>
    <property type="match status" value="1"/>
</dbReference>
<comment type="subunit">
    <text evidence="18">Component of a base excision repair (BER) complex, containing at least XRCC1, PARP1, POLB and LRIG3. Homo- and heterodimer with PARP1. Interacts (via the PARP catalytic domain) with HPF1. Interacts with core nucleosomes.</text>
</comment>
<dbReference type="FunFam" id="2.20.140.10:FF:000001">
    <property type="entry name" value="Poly [ADP-ribose] polymerase"/>
    <property type="match status" value="1"/>
</dbReference>
<evidence type="ECO:0000256" key="6">
    <source>
        <dbReference type="ARBA" id="ARBA00022676"/>
    </source>
</evidence>
<evidence type="ECO:0000259" key="23">
    <source>
        <dbReference type="PROSITE" id="PS51060"/>
    </source>
</evidence>
<dbReference type="SUPFAM" id="SSF56399">
    <property type="entry name" value="ADP-ribosylation"/>
    <property type="match status" value="1"/>
</dbReference>
<keyword evidence="13" id="KW-0238">DNA-binding</keyword>
<accession>V9KKP7</accession>
<dbReference type="GO" id="GO:0003677">
    <property type="term" value="F:DNA binding"/>
    <property type="evidence" value="ECO:0007669"/>
    <property type="project" value="UniProtKB-KW"/>
</dbReference>
<feature type="domain" description="WGR" evidence="24">
    <location>
        <begin position="200"/>
        <end position="297"/>
    </location>
</feature>
<dbReference type="SUPFAM" id="SSF117839">
    <property type="entry name" value="WWE domain"/>
    <property type="match status" value="1"/>
</dbReference>
<evidence type="ECO:0000313" key="25">
    <source>
        <dbReference type="EMBL" id="AFO99061.1"/>
    </source>
</evidence>